<feature type="compositionally biased region" description="Gly residues" evidence="2">
    <location>
        <begin position="1074"/>
        <end position="1084"/>
    </location>
</feature>
<dbReference type="PROSITE" id="PS50009">
    <property type="entry name" value="RASGEF_CAT"/>
    <property type="match status" value="1"/>
</dbReference>
<protein>
    <recommendedName>
        <fullName evidence="10">Rap guanine nucleotide exchange factor 2</fullName>
    </recommendedName>
</protein>
<evidence type="ECO:0000259" key="5">
    <source>
        <dbReference type="PROSITE" id="PS50106"/>
    </source>
</evidence>
<reference evidence="8" key="1">
    <citation type="submission" date="2021-06" db="EMBL/GenBank/DDBJ databases">
        <authorList>
            <person name="Hodson N. C."/>
            <person name="Mongue J. A."/>
            <person name="Jaron S. K."/>
        </authorList>
    </citation>
    <scope>NUCLEOTIDE SEQUENCE</scope>
</reference>
<accession>A0A8J2JMC5</accession>
<evidence type="ECO:0000256" key="1">
    <source>
        <dbReference type="PROSITE-ProRule" id="PRU00168"/>
    </source>
</evidence>
<dbReference type="Pfam" id="PF00618">
    <property type="entry name" value="RasGEF_N"/>
    <property type="match status" value="1"/>
</dbReference>
<evidence type="ECO:0000313" key="8">
    <source>
        <dbReference type="EMBL" id="CAG7722816.1"/>
    </source>
</evidence>
<evidence type="ECO:0000259" key="4">
    <source>
        <dbReference type="PROSITE" id="PS50042"/>
    </source>
</evidence>
<dbReference type="EMBL" id="CAJVCH010092595">
    <property type="protein sequence ID" value="CAG7722816.1"/>
    <property type="molecule type" value="Genomic_DNA"/>
</dbReference>
<evidence type="ECO:0000256" key="2">
    <source>
        <dbReference type="SAM" id="MobiDB-lite"/>
    </source>
</evidence>
<dbReference type="PROSITE" id="PS50212">
    <property type="entry name" value="RASGEF_NTER"/>
    <property type="match status" value="1"/>
</dbReference>
<evidence type="ECO:0008006" key="10">
    <source>
        <dbReference type="Google" id="ProtNLM"/>
    </source>
</evidence>
<evidence type="ECO:0000259" key="3">
    <source>
        <dbReference type="PROSITE" id="PS50009"/>
    </source>
</evidence>
<feature type="domain" description="Ras-associating" evidence="6">
    <location>
        <begin position="686"/>
        <end position="773"/>
    </location>
</feature>
<dbReference type="OrthoDB" id="21144at2759"/>
<evidence type="ECO:0000313" key="9">
    <source>
        <dbReference type="Proteomes" id="UP000708208"/>
    </source>
</evidence>
<dbReference type="SMART" id="SM00100">
    <property type="entry name" value="cNMP"/>
    <property type="match status" value="1"/>
</dbReference>
<dbReference type="GO" id="GO:0016324">
    <property type="term" value="C:apical plasma membrane"/>
    <property type="evidence" value="ECO:0007669"/>
    <property type="project" value="TreeGrafter"/>
</dbReference>
<feature type="domain" description="Cyclic nucleotide-binding" evidence="4">
    <location>
        <begin position="251"/>
        <end position="319"/>
    </location>
</feature>
<dbReference type="InterPro" id="IPR001895">
    <property type="entry name" value="RASGEF_cat_dom"/>
</dbReference>
<evidence type="ECO:0000259" key="6">
    <source>
        <dbReference type="PROSITE" id="PS50200"/>
    </source>
</evidence>
<dbReference type="PANTHER" id="PTHR23113:SF249">
    <property type="entry name" value="RAP GUANINE NUCLEOTIDE EXCHANGE FACTOR 6"/>
    <property type="match status" value="1"/>
</dbReference>
<feature type="domain" description="PDZ" evidence="5">
    <location>
        <begin position="505"/>
        <end position="576"/>
    </location>
</feature>
<dbReference type="AlphaFoldDB" id="A0A8J2JMC5"/>
<feature type="region of interest" description="Disordered" evidence="2">
    <location>
        <begin position="1073"/>
        <end position="1173"/>
    </location>
</feature>
<keyword evidence="1" id="KW-0344">Guanine-nucleotide releasing factor</keyword>
<dbReference type="SMART" id="SM00229">
    <property type="entry name" value="RasGEFN"/>
    <property type="match status" value="1"/>
</dbReference>
<dbReference type="Pfam" id="PF00617">
    <property type="entry name" value="RasGEF"/>
    <property type="match status" value="1"/>
</dbReference>
<keyword evidence="9" id="KW-1185">Reference proteome</keyword>
<dbReference type="CDD" id="cd06224">
    <property type="entry name" value="REM"/>
    <property type="match status" value="1"/>
</dbReference>
<name>A0A8J2JMC5_9HEXA</name>
<dbReference type="SMART" id="SM00147">
    <property type="entry name" value="RasGEF"/>
    <property type="match status" value="1"/>
</dbReference>
<feature type="compositionally biased region" description="Low complexity" evidence="2">
    <location>
        <begin position="1085"/>
        <end position="1122"/>
    </location>
</feature>
<feature type="domain" description="N-terminal Ras-GEF" evidence="7">
    <location>
        <begin position="386"/>
        <end position="500"/>
    </location>
</feature>
<dbReference type="GO" id="GO:0005085">
    <property type="term" value="F:guanyl-nucleotide exchange factor activity"/>
    <property type="evidence" value="ECO:0007669"/>
    <property type="project" value="UniProtKB-KW"/>
</dbReference>
<dbReference type="PROSITE" id="PS50042">
    <property type="entry name" value="CNMP_BINDING_3"/>
    <property type="match status" value="1"/>
</dbReference>
<dbReference type="Proteomes" id="UP000708208">
    <property type="component" value="Unassembled WGS sequence"/>
</dbReference>
<feature type="compositionally biased region" description="Low complexity" evidence="2">
    <location>
        <begin position="167"/>
        <end position="180"/>
    </location>
</feature>
<dbReference type="Pfam" id="PF00595">
    <property type="entry name" value="PDZ"/>
    <property type="match status" value="1"/>
</dbReference>
<dbReference type="PROSITE" id="PS50200">
    <property type="entry name" value="RA"/>
    <property type="match status" value="1"/>
</dbReference>
<dbReference type="InterPro" id="IPR000651">
    <property type="entry name" value="Ras-like_Gua-exchang_fac_N"/>
</dbReference>
<dbReference type="InterPro" id="IPR001478">
    <property type="entry name" value="PDZ"/>
</dbReference>
<organism evidence="8 9">
    <name type="scientific">Allacma fusca</name>
    <dbReference type="NCBI Taxonomy" id="39272"/>
    <lineage>
        <taxon>Eukaryota</taxon>
        <taxon>Metazoa</taxon>
        <taxon>Ecdysozoa</taxon>
        <taxon>Arthropoda</taxon>
        <taxon>Hexapoda</taxon>
        <taxon>Collembola</taxon>
        <taxon>Symphypleona</taxon>
        <taxon>Sminthuridae</taxon>
        <taxon>Allacma</taxon>
    </lineage>
</organism>
<dbReference type="SMART" id="SM00314">
    <property type="entry name" value="RA"/>
    <property type="match status" value="1"/>
</dbReference>
<feature type="domain" description="Ras-GEF" evidence="3">
    <location>
        <begin position="798"/>
        <end position="1025"/>
    </location>
</feature>
<dbReference type="PANTHER" id="PTHR23113">
    <property type="entry name" value="GUANINE NUCLEOTIDE EXCHANGE FACTOR"/>
    <property type="match status" value="1"/>
</dbReference>
<dbReference type="Pfam" id="PF00788">
    <property type="entry name" value="RA"/>
    <property type="match status" value="1"/>
</dbReference>
<gene>
    <name evidence="8" type="ORF">AFUS01_LOCUS11928</name>
</gene>
<proteinExistence type="predicted"/>
<evidence type="ECO:0000259" key="7">
    <source>
        <dbReference type="PROSITE" id="PS50212"/>
    </source>
</evidence>
<dbReference type="CDD" id="cd00155">
    <property type="entry name" value="RasGEF"/>
    <property type="match status" value="1"/>
</dbReference>
<dbReference type="PROSITE" id="PS50106">
    <property type="entry name" value="PDZ"/>
    <property type="match status" value="1"/>
</dbReference>
<dbReference type="CDD" id="cd00038">
    <property type="entry name" value="CAP_ED"/>
    <property type="match status" value="1"/>
</dbReference>
<comment type="caution">
    <text evidence="8">The sequence shown here is derived from an EMBL/GenBank/DDBJ whole genome shotgun (WGS) entry which is preliminary data.</text>
</comment>
<sequence>MDVPRNNNRDSKSSFSSVHYPPLYTNPTSVDALISNQFLRALKRDPGRRSTQDIEIIYATLRSFDCLLHYDHEAFMYISENGVLLNREANEILYCRGEVASNWFILLSGSVFIDGSMFVPITTFGRRPGTSTRRNNECLILEQSDMISVEYIEHGNNSHSAHHQNRSSHSSDTSSAYSGSDTMGSSVPSDEVDLSGLVESVVDSDDDDEDIDSIENVNVRDAVRECLEKDPSERTGDDINTLLEFTQHLDAFKDMTISVRRALCTVMVFAVVDKAGTTVLSHGEELDSWSVVVHGSVQVTKHNGETEVYYAGKSFGQFGTPPTLDKQFFSGSMQTVVDDCQFVCVTQSDYYRILKQGEDSQTIHRDNNNQIILVTELKQIDGGSRCGHVVIRGTVEQLMSQLVSSDQPSVDPTYVEDYLLTQRIFCSSETLATKLINWFGDKIVRDRVTRVVLLWVNNHFIDFETSKILFGFLLKFQAMLENCKDMSGQLRLLQIACSAKSRPRHLTLTRASRDDPLPFNIMGGADNGYGIYVNHVDAGSKVEELGLRRGDEILETNGQSFKSISLSKAFEILKGATHLFLTVKCNFLGYHECINSTIPLMPNTLLSDPQMNLNYHPSMNHMMNQMTKTTLGPPSSSLSYRHRFKMTLMKIHLLPKKPISHDDANSIDLPNNHYENPCNSTKIDFPENVLKVYRSDQSFKYLLVNKETNARQVVMLALQEFQDLATHDSREYALFQVSAVGGILKQRRLPDTMDSLAERIPLGARYYIKRRDSSEPLVQTEQIPELTKEGDVTFLHLNPVELAFQLTLEDYAIFRQIEMTEFIDDLFRLDSPYGTPNLNAFEELVNRETYWVVTEVTREINVNRRVQILKRFIKVATQVKDCRNFNSMFAIVSGLGHNCVSRLKNTWDKLPGKYQKLFQDMQNLMDPSRNMGRYRALLSQSNGQTPMIPFYPVVRKDLTFINEGNSTFLENLVNFEKMRMMSREIRQLVQMSAAPFDTSSQPAIAAMNQITGPKLTTTTGKRRKKSQGPPNPKKMYEEANMIRKVKAYLHKLSVVTDENVLFDMSCNCESPSLGPGGGGAGGSTSSGLANAGRSHGSGSGSSRNNRVPSPSPSTTSSNSSDSNRVRKFGTGSPGSYQKLLSLSEPKTRVYAKTSNSSSNNSPPGSLRRYQLNNNTSVPDKILLSVESSSVLPAVPAHNANSKESDDKVSSV</sequence>
<dbReference type="InterPro" id="IPR000159">
    <property type="entry name" value="RA_dom"/>
</dbReference>
<dbReference type="InterPro" id="IPR000595">
    <property type="entry name" value="cNMP-bd_dom"/>
</dbReference>
<dbReference type="GO" id="GO:0007265">
    <property type="term" value="P:Ras protein signal transduction"/>
    <property type="evidence" value="ECO:0007669"/>
    <property type="project" value="TreeGrafter"/>
</dbReference>
<dbReference type="InterPro" id="IPR008937">
    <property type="entry name" value="Ras-like_GEF"/>
</dbReference>
<feature type="region of interest" description="Disordered" evidence="2">
    <location>
        <begin position="157"/>
        <end position="191"/>
    </location>
</feature>
<dbReference type="SMART" id="SM00228">
    <property type="entry name" value="PDZ"/>
    <property type="match status" value="1"/>
</dbReference>
<feature type="region of interest" description="Disordered" evidence="2">
    <location>
        <begin position="1007"/>
        <end position="1037"/>
    </location>
</feature>